<comment type="caution">
    <text evidence="1">The sequence shown here is derived from an EMBL/GenBank/DDBJ whole genome shotgun (WGS) entry which is preliminary data.</text>
</comment>
<evidence type="ECO:0008006" key="3">
    <source>
        <dbReference type="Google" id="ProtNLM"/>
    </source>
</evidence>
<dbReference type="EMBL" id="RAXU01000010">
    <property type="protein sequence ID" value="RKG33397.1"/>
    <property type="molecule type" value="Genomic_DNA"/>
</dbReference>
<organism evidence="1 2">
    <name type="scientific">Acinetobacter guerrae</name>
    <dbReference type="NCBI Taxonomy" id="1843371"/>
    <lineage>
        <taxon>Bacteria</taxon>
        <taxon>Pseudomonadati</taxon>
        <taxon>Pseudomonadota</taxon>
        <taxon>Gammaproteobacteria</taxon>
        <taxon>Moraxellales</taxon>
        <taxon>Moraxellaceae</taxon>
        <taxon>Acinetobacter</taxon>
    </lineage>
</organism>
<dbReference type="AlphaFoldDB" id="A0A3A8EEQ5"/>
<sequence length="175" mass="20235">MIRLDIRADGIQTIVDQLQPSLKDAQIALKRTLNKMASWLSTRTARGLSKELMLTQKIIRRRLKKSTIIQTSTGFSIRLFYGLNDVSLIHLNPKQTKTGVTASKRKVDRAFISKSKHQVFKRTGKARLPIEKQVDVIQPKADSYLEGTEFNSVSFEEQFFKILEHELKWQMKWMG</sequence>
<protein>
    <recommendedName>
        <fullName evidence="3">Phage tail protein</fullName>
    </recommendedName>
</protein>
<dbReference type="RefSeq" id="WP_120370261.1">
    <property type="nucleotide sequence ID" value="NZ_RAXU01000010.1"/>
</dbReference>
<dbReference type="Proteomes" id="UP000269001">
    <property type="component" value="Unassembled WGS sequence"/>
</dbReference>
<evidence type="ECO:0000313" key="2">
    <source>
        <dbReference type="Proteomes" id="UP000269001"/>
    </source>
</evidence>
<gene>
    <name evidence="1" type="ORF">D7V21_09490</name>
</gene>
<name>A0A3A8EEQ5_9GAMM</name>
<accession>A0A3A8EEQ5</accession>
<evidence type="ECO:0000313" key="1">
    <source>
        <dbReference type="EMBL" id="RKG33397.1"/>
    </source>
</evidence>
<reference evidence="1 2" key="1">
    <citation type="submission" date="2018-09" db="EMBL/GenBank/DDBJ databases">
        <title>The draft genome of Acinetobacter spp. strains.</title>
        <authorList>
            <person name="Qin J."/>
            <person name="Feng Y."/>
            <person name="Zong Z."/>
        </authorList>
    </citation>
    <scope>NUCLEOTIDE SEQUENCE [LARGE SCALE GENOMIC DNA]</scope>
    <source>
        <strain evidence="1 2">WCHAc060096</strain>
    </source>
</reference>
<keyword evidence="2" id="KW-1185">Reference proteome</keyword>
<proteinExistence type="predicted"/>